<reference evidence="1 2" key="2">
    <citation type="journal article" date="2017" name="Front. Plant Sci.">
        <title>Gene Classification and Mining of Molecular Markers Useful in Red Clover (Trifolium pratense) Breeding.</title>
        <authorList>
            <person name="Istvanek J."/>
            <person name="Dluhosova J."/>
            <person name="Dluhos P."/>
            <person name="Patkova L."/>
            <person name="Nedelnik J."/>
            <person name="Repkova J."/>
        </authorList>
    </citation>
    <scope>NUCLEOTIDE SEQUENCE [LARGE SCALE GENOMIC DNA]</scope>
    <source>
        <strain evidence="2">cv. Tatra</strain>
        <tissue evidence="1">Young leaves</tissue>
    </source>
</reference>
<organism evidence="1 2">
    <name type="scientific">Trifolium pratense</name>
    <name type="common">Red clover</name>
    <dbReference type="NCBI Taxonomy" id="57577"/>
    <lineage>
        <taxon>Eukaryota</taxon>
        <taxon>Viridiplantae</taxon>
        <taxon>Streptophyta</taxon>
        <taxon>Embryophyta</taxon>
        <taxon>Tracheophyta</taxon>
        <taxon>Spermatophyta</taxon>
        <taxon>Magnoliopsida</taxon>
        <taxon>eudicotyledons</taxon>
        <taxon>Gunneridae</taxon>
        <taxon>Pentapetalae</taxon>
        <taxon>rosids</taxon>
        <taxon>fabids</taxon>
        <taxon>Fabales</taxon>
        <taxon>Fabaceae</taxon>
        <taxon>Papilionoideae</taxon>
        <taxon>50 kb inversion clade</taxon>
        <taxon>NPAAA clade</taxon>
        <taxon>Hologalegina</taxon>
        <taxon>IRL clade</taxon>
        <taxon>Trifolieae</taxon>
        <taxon>Trifolium</taxon>
    </lineage>
</organism>
<dbReference type="Proteomes" id="UP000236291">
    <property type="component" value="Unassembled WGS sequence"/>
</dbReference>
<sequence length="24" mass="2183">GLGGWRGGVGVAASVVGLGGGDVW</sequence>
<dbReference type="EMBL" id="ASHM01256959">
    <property type="protein sequence ID" value="PNX69757.1"/>
    <property type="molecule type" value="Genomic_DNA"/>
</dbReference>
<feature type="non-terminal residue" evidence="1">
    <location>
        <position position="1"/>
    </location>
</feature>
<protein>
    <submittedName>
        <fullName evidence="1">Uncharacterized protein</fullName>
    </submittedName>
</protein>
<comment type="caution">
    <text evidence="1">The sequence shown here is derived from an EMBL/GenBank/DDBJ whole genome shotgun (WGS) entry which is preliminary data.</text>
</comment>
<dbReference type="AlphaFoldDB" id="A0A2K3KTY9"/>
<evidence type="ECO:0000313" key="1">
    <source>
        <dbReference type="EMBL" id="PNX69757.1"/>
    </source>
</evidence>
<reference evidence="1 2" key="1">
    <citation type="journal article" date="2014" name="Am. J. Bot.">
        <title>Genome assembly and annotation for red clover (Trifolium pratense; Fabaceae).</title>
        <authorList>
            <person name="Istvanek J."/>
            <person name="Jaros M."/>
            <person name="Krenek A."/>
            <person name="Repkova J."/>
        </authorList>
    </citation>
    <scope>NUCLEOTIDE SEQUENCE [LARGE SCALE GENOMIC DNA]</scope>
    <source>
        <strain evidence="2">cv. Tatra</strain>
        <tissue evidence="1">Young leaves</tissue>
    </source>
</reference>
<evidence type="ECO:0000313" key="2">
    <source>
        <dbReference type="Proteomes" id="UP000236291"/>
    </source>
</evidence>
<gene>
    <name evidence="1" type="ORF">L195_g064579</name>
</gene>
<name>A0A2K3KTY9_TRIPR</name>
<accession>A0A2K3KTY9</accession>
<proteinExistence type="predicted"/>